<proteinExistence type="predicted"/>
<gene>
    <name evidence="2" type="ORF">EFI48_20605</name>
</gene>
<evidence type="ECO:0000259" key="1">
    <source>
        <dbReference type="Pfam" id="PF11726"/>
    </source>
</evidence>
<dbReference type="Pfam" id="PF11726">
    <property type="entry name" value="YagK_YfjJ_C"/>
    <property type="match status" value="1"/>
</dbReference>
<accession>A0AAN1QIW3</accession>
<organism evidence="2 3">
    <name type="scientific">Aeromonas veronii</name>
    <dbReference type="NCBI Taxonomy" id="654"/>
    <lineage>
        <taxon>Bacteria</taxon>
        <taxon>Pseudomonadati</taxon>
        <taxon>Pseudomonadota</taxon>
        <taxon>Gammaproteobacteria</taxon>
        <taxon>Aeromonadales</taxon>
        <taxon>Aeromonadaceae</taxon>
        <taxon>Aeromonas</taxon>
    </lineage>
</organism>
<name>A0AAN1QIW3_AERVE</name>
<sequence length="191" mass="22930">MAFIENNSREYLKPNFEYGGHYWPVICRYQIRKDIMHGIFKLLGQFYEKSSKLIAIRLELKMKQWSPDNKLVSLFFKQLKRKLCKHYGRCYHGYIWVREQNHATAQHYHTALLVDGHKVRHSNTIKQLAECIWQHGYLSLPKCPFYRVHRSQIPRFQALIYRLSYLAKAETKGDRPPAVKDYQISRSIRKQ</sequence>
<evidence type="ECO:0000313" key="3">
    <source>
        <dbReference type="Proteomes" id="UP000267614"/>
    </source>
</evidence>
<feature type="domain" description="YagK/YfjJ C-terminal" evidence="1">
    <location>
        <begin position="49"/>
        <end position="172"/>
    </location>
</feature>
<reference evidence="2 3" key="1">
    <citation type="submission" date="2018-11" db="EMBL/GenBank/DDBJ databases">
        <title>Complete genome sequence of multidrug-resistant Aeromonas veronii strain MS-18-37.</title>
        <authorList>
            <person name="Abdelhamed H."/>
            <person name="Lawrence M."/>
            <person name="Waldbieser G."/>
        </authorList>
    </citation>
    <scope>NUCLEOTIDE SEQUENCE [LARGE SCALE GENOMIC DNA]</scope>
    <source>
        <strain evidence="2 3">MS-18-37</strain>
    </source>
</reference>
<evidence type="ECO:0000313" key="2">
    <source>
        <dbReference type="EMBL" id="AYV39026.1"/>
    </source>
</evidence>
<dbReference type="EMBL" id="CP033604">
    <property type="protein sequence ID" value="AYV39026.1"/>
    <property type="molecule type" value="Genomic_DNA"/>
</dbReference>
<dbReference type="InterPro" id="IPR057271">
    <property type="entry name" value="YagK_YfjJ_C"/>
</dbReference>
<protein>
    <submittedName>
        <fullName evidence="2">Inovirus Gp2 family protein</fullName>
    </submittedName>
</protein>
<dbReference type="Proteomes" id="UP000267614">
    <property type="component" value="Chromosome"/>
</dbReference>
<dbReference type="AlphaFoldDB" id="A0AAN1QIW3"/>